<evidence type="ECO:0000259" key="1">
    <source>
        <dbReference type="PROSITE" id="PS50127"/>
    </source>
</evidence>
<dbReference type="SUPFAM" id="SSF54495">
    <property type="entry name" value="UBC-like"/>
    <property type="match status" value="1"/>
</dbReference>
<dbReference type="InterPro" id="IPR000608">
    <property type="entry name" value="UBC"/>
</dbReference>
<dbReference type="AlphaFoldDB" id="A0A239ACI3"/>
<dbReference type="PROSITE" id="PS50127">
    <property type="entry name" value="UBC_2"/>
    <property type="match status" value="1"/>
</dbReference>
<protein>
    <submittedName>
        <fullName evidence="2">Ubiquitin-conjugating enzyme E2 D/E</fullName>
    </submittedName>
</protein>
<dbReference type="Pfam" id="PF00179">
    <property type="entry name" value="UQ_con"/>
    <property type="match status" value="1"/>
</dbReference>
<dbReference type="STRING" id="1215104.GCA_000730585_04199"/>
<proteinExistence type="predicted"/>
<dbReference type="FunFam" id="3.10.110.10:FF:000002">
    <property type="entry name" value="Ubiquitin-conjugating enzyme E2 D3"/>
    <property type="match status" value="1"/>
</dbReference>
<evidence type="ECO:0000313" key="2">
    <source>
        <dbReference type="EMBL" id="SNR93051.1"/>
    </source>
</evidence>
<evidence type="ECO:0000313" key="3">
    <source>
        <dbReference type="Proteomes" id="UP000198407"/>
    </source>
</evidence>
<reference evidence="3" key="1">
    <citation type="submission" date="2017-06" db="EMBL/GenBank/DDBJ databases">
        <authorList>
            <person name="Varghese N."/>
            <person name="Submissions S."/>
        </authorList>
    </citation>
    <scope>NUCLEOTIDE SEQUENCE [LARGE SCALE GENOMIC DNA]</scope>
    <source>
        <strain evidence="3">DSM 22348</strain>
    </source>
</reference>
<dbReference type="SMART" id="SM00212">
    <property type="entry name" value="UBCc"/>
    <property type="match status" value="1"/>
</dbReference>
<dbReference type="RefSeq" id="WP_042122679.1">
    <property type="nucleotide sequence ID" value="NZ_FZOL01000001.1"/>
</dbReference>
<dbReference type="PANTHER" id="PTHR24068">
    <property type="entry name" value="UBIQUITIN-CONJUGATING ENZYME E2"/>
    <property type="match status" value="1"/>
</dbReference>
<gene>
    <name evidence="2" type="ORF">SAMN05444352_101347</name>
</gene>
<dbReference type="Proteomes" id="UP000198407">
    <property type="component" value="Unassembled WGS sequence"/>
</dbReference>
<name>A0A239ACI3_9PSED</name>
<dbReference type="InterPro" id="IPR016135">
    <property type="entry name" value="UBQ-conjugating_enzyme/RWD"/>
</dbReference>
<dbReference type="EMBL" id="FZOL01000001">
    <property type="protein sequence ID" value="SNR93051.1"/>
    <property type="molecule type" value="Genomic_DNA"/>
</dbReference>
<sequence length="149" mass="17008">MPTALKRIDHELHDFSKNPPENCSAGPVGDDLFHWQATIIGPRYSPYEGGVFFLDVQFPEDYPFKAPTVKFFTRIYHPNIAEDGEIGLDILGENWSPALTLAKVLLSVTSLLSEPEGREALRPEIAAQFQRTRAEFDKRAREWTERYAK</sequence>
<feature type="domain" description="UBC core" evidence="1">
    <location>
        <begin position="3"/>
        <end position="149"/>
    </location>
</feature>
<organism evidence="2 3">
    <name type="scientific">Pseudomonas japonica</name>
    <dbReference type="NCBI Taxonomy" id="256466"/>
    <lineage>
        <taxon>Bacteria</taxon>
        <taxon>Pseudomonadati</taxon>
        <taxon>Pseudomonadota</taxon>
        <taxon>Gammaproteobacteria</taxon>
        <taxon>Pseudomonadales</taxon>
        <taxon>Pseudomonadaceae</taxon>
        <taxon>Pseudomonas</taxon>
    </lineage>
</organism>
<dbReference type="OrthoDB" id="6863268at2"/>
<accession>A0A239ACI3</accession>
<keyword evidence="3" id="KW-1185">Reference proteome</keyword>
<dbReference type="Gene3D" id="3.10.110.10">
    <property type="entry name" value="Ubiquitin Conjugating Enzyme"/>
    <property type="match status" value="1"/>
</dbReference>